<dbReference type="eggNOG" id="COG2206">
    <property type="taxonomic scope" value="Bacteria"/>
</dbReference>
<dbReference type="AlphaFoldDB" id="A0A0L6JV64"/>
<organism evidence="2 3">
    <name type="scientific">Pseudobacteroides cellulosolvens ATCC 35603 = DSM 2933</name>
    <dbReference type="NCBI Taxonomy" id="398512"/>
    <lineage>
        <taxon>Bacteria</taxon>
        <taxon>Bacillati</taxon>
        <taxon>Bacillota</taxon>
        <taxon>Clostridia</taxon>
        <taxon>Eubacteriales</taxon>
        <taxon>Oscillospiraceae</taxon>
        <taxon>Pseudobacteroides</taxon>
    </lineage>
</organism>
<gene>
    <name evidence="2" type="ORF">Bccel_4898</name>
</gene>
<evidence type="ECO:0000313" key="3">
    <source>
        <dbReference type="Proteomes" id="UP000036923"/>
    </source>
</evidence>
<accession>A0A0L6JV64</accession>
<dbReference type="Gene3D" id="1.10.3210.10">
    <property type="entry name" value="Hypothetical protein af1432"/>
    <property type="match status" value="1"/>
</dbReference>
<evidence type="ECO:0000259" key="1">
    <source>
        <dbReference type="PROSITE" id="PS51832"/>
    </source>
</evidence>
<evidence type="ECO:0000313" key="2">
    <source>
        <dbReference type="EMBL" id="KNY29624.1"/>
    </source>
</evidence>
<dbReference type="GO" id="GO:0016787">
    <property type="term" value="F:hydrolase activity"/>
    <property type="evidence" value="ECO:0007669"/>
    <property type="project" value="UniProtKB-KW"/>
</dbReference>
<dbReference type="InterPro" id="IPR003607">
    <property type="entry name" value="HD/PDEase_dom"/>
</dbReference>
<dbReference type="InterPro" id="IPR006675">
    <property type="entry name" value="HDIG_dom"/>
</dbReference>
<dbReference type="Proteomes" id="UP000036923">
    <property type="component" value="Unassembled WGS sequence"/>
</dbReference>
<dbReference type="PANTHER" id="PTHR43155">
    <property type="entry name" value="CYCLIC DI-GMP PHOSPHODIESTERASE PA4108-RELATED"/>
    <property type="match status" value="1"/>
</dbReference>
<protein>
    <submittedName>
        <fullName evidence="2">Metal dependent phosphohydrolase</fullName>
    </submittedName>
</protein>
<dbReference type="SMART" id="SM00471">
    <property type="entry name" value="HDc"/>
    <property type="match status" value="1"/>
</dbReference>
<feature type="domain" description="HD-GYP" evidence="1">
    <location>
        <begin position="102"/>
        <end position="307"/>
    </location>
</feature>
<reference evidence="3" key="1">
    <citation type="submission" date="2015-07" db="EMBL/GenBank/DDBJ databases">
        <title>Near-Complete Genome Sequence of the Cellulolytic Bacterium Bacteroides (Pseudobacteroides) cellulosolvens ATCC 35603.</title>
        <authorList>
            <person name="Dassa B."/>
            <person name="Utturkar S.M."/>
            <person name="Klingeman D.M."/>
            <person name="Hurt R.A."/>
            <person name="Keller M."/>
            <person name="Xu J."/>
            <person name="Reddy Y.H.K."/>
            <person name="Borovok I."/>
            <person name="Grinberg I.R."/>
            <person name="Lamed R."/>
            <person name="Zhivin O."/>
            <person name="Bayer E.A."/>
            <person name="Brown S.D."/>
        </authorList>
    </citation>
    <scope>NUCLEOTIDE SEQUENCE [LARGE SCALE GENOMIC DNA]</scope>
    <source>
        <strain evidence="3">DSM 2933</strain>
    </source>
</reference>
<dbReference type="Pfam" id="PF13487">
    <property type="entry name" value="HD_5"/>
    <property type="match status" value="1"/>
</dbReference>
<comment type="caution">
    <text evidence="2">The sequence shown here is derived from an EMBL/GenBank/DDBJ whole genome shotgun (WGS) entry which is preliminary data.</text>
</comment>
<dbReference type="PROSITE" id="PS51832">
    <property type="entry name" value="HD_GYP"/>
    <property type="match status" value="1"/>
</dbReference>
<dbReference type="PANTHER" id="PTHR43155:SF2">
    <property type="entry name" value="CYCLIC DI-GMP PHOSPHODIESTERASE PA4108"/>
    <property type="match status" value="1"/>
</dbReference>
<dbReference type="SUPFAM" id="SSF109604">
    <property type="entry name" value="HD-domain/PDEase-like"/>
    <property type="match status" value="1"/>
</dbReference>
<sequence>MDKYNIRIAECKPGMVIAKDVYNDKGAIFMKQGTVLTDFIIDKLVINSIEMLWVTREQAEEDESPNDSPSVKETKKEYVKRIEKIKTLFENVLLDDAIEQKVTEISASIINSDKTTGDLLRCIRSLKSIGDYMYTHSLNVASVCCLIGNWMKLGAKEVEEITVAGLLHDIGKAKVPKEILNKKADLTNNDIIEIKKHTQYGYEILKDKTGFSEELCKGVLMHHEREDGSGYPNGVKGDKINLIAKIISVADLYSIITLDRVYKRTDTPFSVFEIFESSASQKFDTLTVFTLISNVAMYFIGDNVRLSNGMEGQIFYIDNEFVSRPLIKLKDGNTFDLRSNRNVKIVEIL</sequence>
<proteinExistence type="predicted"/>
<dbReference type="InterPro" id="IPR037522">
    <property type="entry name" value="HD_GYP_dom"/>
</dbReference>
<keyword evidence="3" id="KW-1185">Reference proteome</keyword>
<dbReference type="EMBL" id="LGTC01000001">
    <property type="protein sequence ID" value="KNY29624.1"/>
    <property type="molecule type" value="Genomic_DNA"/>
</dbReference>
<dbReference type="RefSeq" id="WP_036935233.1">
    <property type="nucleotide sequence ID" value="NZ_JQKC01000001.1"/>
</dbReference>
<dbReference type="NCBIfam" id="TIGR00277">
    <property type="entry name" value="HDIG"/>
    <property type="match status" value="1"/>
</dbReference>
<dbReference type="CDD" id="cd00077">
    <property type="entry name" value="HDc"/>
    <property type="match status" value="1"/>
</dbReference>
<keyword evidence="2" id="KW-0378">Hydrolase</keyword>
<dbReference type="OrthoDB" id="9804747at2"/>
<dbReference type="STRING" id="398512.Bccel_4898"/>
<name>A0A0L6JV64_9FIRM</name>